<dbReference type="Pfam" id="PF02518">
    <property type="entry name" value="HATPase_c"/>
    <property type="match status" value="1"/>
</dbReference>
<dbReference type="GO" id="GO:0000155">
    <property type="term" value="F:phosphorelay sensor kinase activity"/>
    <property type="evidence" value="ECO:0007669"/>
    <property type="project" value="InterPro"/>
</dbReference>
<sequence length="449" mass="46473">MTLSIRARVAVTAALAAAIAAVLALLAAYIVTSHELTAEVDLSLVRAAKNVQRQVRAGTWVHAGECLWLSSPGCVQFVTADGTVTPEPDGTQPPVDPRVRDVASGARGPFFADDEVGGYPVRSYVEWIEGDTAVQISVRADSVDRGLTRVGAALAVTGLAAVVLAAALGWLVARTSLRPVTGLSRAAQDIAASRDTRRRVTVTGRDEVARLAASINTMLDALDGAVDAQRQLVADASHELRTPLTSLRAGVDLLARGLPPERAEKVLAGLRAQGVELTGLVNDLIELARGDEPGRHTEEVRLDALVRHCVESARRNWPGVEFTTDLAPTVLDGSPDRLARAVGNLLDNAAKFSGGAVSGGAASGGTVAVSLRDGVVRVADDGPGIAAADLPHVFDRFYRADASRALPGSGLGLAIVRQVAEAHGGTATARSAPGKGTVMELALPGAEPA</sequence>
<proteinExistence type="predicted"/>
<evidence type="ECO:0000256" key="9">
    <source>
        <dbReference type="ARBA" id="ARBA00023012"/>
    </source>
</evidence>
<dbReference type="InterPro" id="IPR036890">
    <property type="entry name" value="HATPase_C_sf"/>
</dbReference>
<dbReference type="SMART" id="SM00388">
    <property type="entry name" value="HisKA"/>
    <property type="match status" value="1"/>
</dbReference>
<dbReference type="Gene3D" id="6.10.340.10">
    <property type="match status" value="1"/>
</dbReference>
<evidence type="ECO:0000313" key="15">
    <source>
        <dbReference type="Proteomes" id="UP001165079"/>
    </source>
</evidence>
<feature type="domain" description="Histidine kinase" evidence="12">
    <location>
        <begin position="235"/>
        <end position="447"/>
    </location>
</feature>
<keyword evidence="8 11" id="KW-1133">Transmembrane helix</keyword>
<dbReference type="AlphaFoldDB" id="A0A9W6SJ19"/>
<protein>
    <recommendedName>
        <fullName evidence="3">histidine kinase</fullName>
        <ecNumber evidence="3">2.7.13.3</ecNumber>
    </recommendedName>
</protein>
<feature type="domain" description="HAMP" evidence="13">
    <location>
        <begin position="174"/>
        <end position="227"/>
    </location>
</feature>
<dbReference type="GO" id="GO:0005886">
    <property type="term" value="C:plasma membrane"/>
    <property type="evidence" value="ECO:0007669"/>
    <property type="project" value="UniProtKB-SubCell"/>
</dbReference>
<evidence type="ECO:0000256" key="2">
    <source>
        <dbReference type="ARBA" id="ARBA00004236"/>
    </source>
</evidence>
<reference evidence="14" key="1">
    <citation type="submission" date="2023-03" db="EMBL/GenBank/DDBJ databases">
        <title>Actinorhabdospora filicis NBRC 111898.</title>
        <authorList>
            <person name="Ichikawa N."/>
            <person name="Sato H."/>
            <person name="Tonouchi N."/>
        </authorList>
    </citation>
    <scope>NUCLEOTIDE SEQUENCE</scope>
    <source>
        <strain evidence="14">NBRC 111898</strain>
    </source>
</reference>
<evidence type="ECO:0000256" key="8">
    <source>
        <dbReference type="ARBA" id="ARBA00022989"/>
    </source>
</evidence>
<dbReference type="InterPro" id="IPR050428">
    <property type="entry name" value="TCS_sensor_his_kinase"/>
</dbReference>
<evidence type="ECO:0000256" key="11">
    <source>
        <dbReference type="SAM" id="Phobius"/>
    </source>
</evidence>
<evidence type="ECO:0000313" key="14">
    <source>
        <dbReference type="EMBL" id="GLZ75566.1"/>
    </source>
</evidence>
<keyword evidence="9" id="KW-0902">Two-component regulatory system</keyword>
<evidence type="ECO:0000256" key="6">
    <source>
        <dbReference type="ARBA" id="ARBA00022692"/>
    </source>
</evidence>
<dbReference type="SUPFAM" id="SSF55874">
    <property type="entry name" value="ATPase domain of HSP90 chaperone/DNA topoisomerase II/histidine kinase"/>
    <property type="match status" value="1"/>
</dbReference>
<dbReference type="PROSITE" id="PS50109">
    <property type="entry name" value="HIS_KIN"/>
    <property type="match status" value="1"/>
</dbReference>
<keyword evidence="4" id="KW-0597">Phosphoprotein</keyword>
<evidence type="ECO:0000256" key="7">
    <source>
        <dbReference type="ARBA" id="ARBA00022777"/>
    </source>
</evidence>
<dbReference type="InterPro" id="IPR003594">
    <property type="entry name" value="HATPase_dom"/>
</dbReference>
<evidence type="ECO:0000256" key="3">
    <source>
        <dbReference type="ARBA" id="ARBA00012438"/>
    </source>
</evidence>
<keyword evidence="10 11" id="KW-0472">Membrane</keyword>
<dbReference type="PANTHER" id="PTHR45436:SF5">
    <property type="entry name" value="SENSOR HISTIDINE KINASE TRCS"/>
    <property type="match status" value="1"/>
</dbReference>
<dbReference type="Proteomes" id="UP001165079">
    <property type="component" value="Unassembled WGS sequence"/>
</dbReference>
<evidence type="ECO:0000256" key="1">
    <source>
        <dbReference type="ARBA" id="ARBA00000085"/>
    </source>
</evidence>
<accession>A0A9W6SJ19</accession>
<dbReference type="CDD" id="cd00082">
    <property type="entry name" value="HisKA"/>
    <property type="match status" value="1"/>
</dbReference>
<feature type="transmembrane region" description="Helical" evidence="11">
    <location>
        <begin position="150"/>
        <end position="173"/>
    </location>
</feature>
<dbReference type="Pfam" id="PF00672">
    <property type="entry name" value="HAMP"/>
    <property type="match status" value="1"/>
</dbReference>
<dbReference type="InterPro" id="IPR005467">
    <property type="entry name" value="His_kinase_dom"/>
</dbReference>
<keyword evidence="7 14" id="KW-0418">Kinase</keyword>
<dbReference type="InterPro" id="IPR003660">
    <property type="entry name" value="HAMP_dom"/>
</dbReference>
<dbReference type="EC" id="2.7.13.3" evidence="3"/>
<dbReference type="Pfam" id="PF00512">
    <property type="entry name" value="HisKA"/>
    <property type="match status" value="1"/>
</dbReference>
<dbReference type="InterPro" id="IPR036097">
    <property type="entry name" value="HisK_dim/P_sf"/>
</dbReference>
<dbReference type="PRINTS" id="PR00344">
    <property type="entry name" value="BCTRLSENSOR"/>
</dbReference>
<dbReference type="EMBL" id="BSTX01000001">
    <property type="protein sequence ID" value="GLZ75566.1"/>
    <property type="molecule type" value="Genomic_DNA"/>
</dbReference>
<keyword evidence="15" id="KW-1185">Reference proteome</keyword>
<dbReference type="SUPFAM" id="SSF158472">
    <property type="entry name" value="HAMP domain-like"/>
    <property type="match status" value="1"/>
</dbReference>
<dbReference type="RefSeq" id="WP_285660810.1">
    <property type="nucleotide sequence ID" value="NZ_BSTX01000001.1"/>
</dbReference>
<comment type="subcellular location">
    <subcellularLocation>
        <location evidence="2">Cell membrane</location>
    </subcellularLocation>
</comment>
<dbReference type="CDD" id="cd00075">
    <property type="entry name" value="HATPase"/>
    <property type="match status" value="1"/>
</dbReference>
<dbReference type="Gene3D" id="1.10.287.130">
    <property type="match status" value="1"/>
</dbReference>
<comment type="catalytic activity">
    <reaction evidence="1">
        <text>ATP + protein L-histidine = ADP + protein N-phospho-L-histidine.</text>
        <dbReference type="EC" id="2.7.13.3"/>
    </reaction>
</comment>
<dbReference type="SUPFAM" id="SSF47384">
    <property type="entry name" value="Homodimeric domain of signal transducing histidine kinase"/>
    <property type="match status" value="1"/>
</dbReference>
<dbReference type="PROSITE" id="PS50885">
    <property type="entry name" value="HAMP"/>
    <property type="match status" value="1"/>
</dbReference>
<evidence type="ECO:0000256" key="10">
    <source>
        <dbReference type="ARBA" id="ARBA00023136"/>
    </source>
</evidence>
<evidence type="ECO:0000259" key="12">
    <source>
        <dbReference type="PROSITE" id="PS50109"/>
    </source>
</evidence>
<dbReference type="SMART" id="SM00304">
    <property type="entry name" value="HAMP"/>
    <property type="match status" value="1"/>
</dbReference>
<evidence type="ECO:0000256" key="5">
    <source>
        <dbReference type="ARBA" id="ARBA00022679"/>
    </source>
</evidence>
<gene>
    <name evidence="14" type="primary">mprB</name>
    <name evidence="14" type="ORF">Afil01_03730</name>
</gene>
<dbReference type="Gene3D" id="3.30.565.10">
    <property type="entry name" value="Histidine kinase-like ATPase, C-terminal domain"/>
    <property type="match status" value="1"/>
</dbReference>
<keyword evidence="5" id="KW-0808">Transferase</keyword>
<evidence type="ECO:0000259" key="13">
    <source>
        <dbReference type="PROSITE" id="PS50885"/>
    </source>
</evidence>
<dbReference type="InterPro" id="IPR003661">
    <property type="entry name" value="HisK_dim/P_dom"/>
</dbReference>
<dbReference type="SMART" id="SM00387">
    <property type="entry name" value="HATPase_c"/>
    <property type="match status" value="1"/>
</dbReference>
<organism evidence="14 15">
    <name type="scientific">Actinorhabdospora filicis</name>
    <dbReference type="NCBI Taxonomy" id="1785913"/>
    <lineage>
        <taxon>Bacteria</taxon>
        <taxon>Bacillati</taxon>
        <taxon>Actinomycetota</taxon>
        <taxon>Actinomycetes</taxon>
        <taxon>Micromonosporales</taxon>
        <taxon>Micromonosporaceae</taxon>
        <taxon>Actinorhabdospora</taxon>
    </lineage>
</organism>
<dbReference type="PANTHER" id="PTHR45436">
    <property type="entry name" value="SENSOR HISTIDINE KINASE YKOH"/>
    <property type="match status" value="1"/>
</dbReference>
<comment type="caution">
    <text evidence="14">The sequence shown here is derived from an EMBL/GenBank/DDBJ whole genome shotgun (WGS) entry which is preliminary data.</text>
</comment>
<keyword evidence="6 11" id="KW-0812">Transmembrane</keyword>
<evidence type="ECO:0000256" key="4">
    <source>
        <dbReference type="ARBA" id="ARBA00022553"/>
    </source>
</evidence>
<dbReference type="CDD" id="cd06225">
    <property type="entry name" value="HAMP"/>
    <property type="match status" value="1"/>
</dbReference>
<dbReference type="InterPro" id="IPR004358">
    <property type="entry name" value="Sig_transdc_His_kin-like_C"/>
</dbReference>
<name>A0A9W6SJ19_9ACTN</name>